<gene>
    <name evidence="9" type="ORF">ENT17_11570</name>
</gene>
<evidence type="ECO:0000256" key="1">
    <source>
        <dbReference type="ARBA" id="ARBA00005854"/>
    </source>
</evidence>
<evidence type="ECO:0000256" key="2">
    <source>
        <dbReference type="ARBA" id="ARBA00009156"/>
    </source>
</evidence>
<keyword evidence="4" id="KW-0418">Kinase</keyword>
<dbReference type="Pfam" id="PF02036">
    <property type="entry name" value="SCP2"/>
    <property type="match status" value="1"/>
</dbReference>
<dbReference type="InterPro" id="IPR036527">
    <property type="entry name" value="SCP2_sterol-bd_dom_sf"/>
</dbReference>
<dbReference type="SMART" id="SM01007">
    <property type="entry name" value="Aldolase_II"/>
    <property type="match status" value="1"/>
</dbReference>
<protein>
    <recommendedName>
        <fullName evidence="8">Class II aldolase/adducin N-terminal domain-containing protein</fullName>
    </recommendedName>
</protein>
<feature type="region of interest" description="Disordered" evidence="7">
    <location>
        <begin position="920"/>
        <end position="942"/>
    </location>
</feature>
<comment type="caution">
    <text evidence="9">The sequence shown here is derived from an EMBL/GenBank/DDBJ whole genome shotgun (WGS) entry which is preliminary data.</text>
</comment>
<name>A0A7C4L101_9CHLR</name>
<comment type="similarity">
    <text evidence="1">Belongs to the D-isomer specific 2-hydroxyacid dehydrogenase family.</text>
</comment>
<accession>A0A7C4L101</accession>
<evidence type="ECO:0000256" key="4">
    <source>
        <dbReference type="ARBA" id="ARBA00022777"/>
    </source>
</evidence>
<dbReference type="SUPFAM" id="SSF53067">
    <property type="entry name" value="Actin-like ATPase domain"/>
    <property type="match status" value="2"/>
</dbReference>
<dbReference type="Gene3D" id="3.30.420.40">
    <property type="match status" value="2"/>
</dbReference>
<keyword evidence="5" id="KW-0560">Oxidoreductase</keyword>
<dbReference type="Gene3D" id="3.30.1050.10">
    <property type="entry name" value="SCP2 sterol-binding domain"/>
    <property type="match status" value="1"/>
</dbReference>
<evidence type="ECO:0000256" key="6">
    <source>
        <dbReference type="ARBA" id="ARBA00023027"/>
    </source>
</evidence>
<evidence type="ECO:0000313" key="9">
    <source>
        <dbReference type="EMBL" id="HGS88237.1"/>
    </source>
</evidence>
<dbReference type="GO" id="GO:0016301">
    <property type="term" value="F:kinase activity"/>
    <property type="evidence" value="ECO:0007669"/>
    <property type="project" value="UniProtKB-KW"/>
</dbReference>
<dbReference type="Pfam" id="PF02782">
    <property type="entry name" value="FGGY_C"/>
    <property type="match status" value="1"/>
</dbReference>
<dbReference type="InterPro" id="IPR006139">
    <property type="entry name" value="D-isomer_2_OHA_DH_cat_dom"/>
</dbReference>
<feature type="domain" description="Class II aldolase/adducin N-terminal" evidence="8">
    <location>
        <begin position="1116"/>
        <end position="1294"/>
    </location>
</feature>
<proteinExistence type="inferred from homology"/>
<dbReference type="SUPFAM" id="SSF51735">
    <property type="entry name" value="NAD(P)-binding Rossmann-fold domains"/>
    <property type="match status" value="1"/>
</dbReference>
<dbReference type="Pfam" id="PF00370">
    <property type="entry name" value="FGGY_N"/>
    <property type="match status" value="1"/>
</dbReference>
<dbReference type="InterPro" id="IPR001303">
    <property type="entry name" value="Aldolase_II/adducin_N"/>
</dbReference>
<dbReference type="Pfam" id="PF02826">
    <property type="entry name" value="2-Hacid_dh_C"/>
    <property type="match status" value="1"/>
</dbReference>
<keyword evidence="3" id="KW-0808">Transferase</keyword>
<dbReference type="InterPro" id="IPR006140">
    <property type="entry name" value="D-isomer_DH_NAD-bd"/>
</dbReference>
<dbReference type="InterPro" id="IPR036409">
    <property type="entry name" value="Aldolase_II/adducin_N_sf"/>
</dbReference>
<evidence type="ECO:0000256" key="5">
    <source>
        <dbReference type="ARBA" id="ARBA00023002"/>
    </source>
</evidence>
<comment type="similarity">
    <text evidence="2">Belongs to the FGGY kinase family.</text>
</comment>
<dbReference type="GO" id="GO:0051287">
    <property type="term" value="F:NAD binding"/>
    <property type="evidence" value="ECO:0007669"/>
    <property type="project" value="InterPro"/>
</dbReference>
<dbReference type="InterPro" id="IPR018485">
    <property type="entry name" value="FGGY_C"/>
</dbReference>
<feature type="region of interest" description="Disordered" evidence="7">
    <location>
        <begin position="1064"/>
        <end position="1091"/>
    </location>
</feature>
<dbReference type="SUPFAM" id="SSF52283">
    <property type="entry name" value="Formate/glycerate dehydrogenase catalytic domain-like"/>
    <property type="match status" value="1"/>
</dbReference>
<dbReference type="Pfam" id="PF00389">
    <property type="entry name" value="2-Hacid_dh"/>
    <property type="match status" value="1"/>
</dbReference>
<dbReference type="PANTHER" id="PTHR43095:SF1">
    <property type="entry name" value="AUTOINDUCER-2 KINASE"/>
    <property type="match status" value="1"/>
</dbReference>
<dbReference type="InterPro" id="IPR029752">
    <property type="entry name" value="D-isomer_DH_CS1"/>
</dbReference>
<reference evidence="9" key="1">
    <citation type="journal article" date="2020" name="mSystems">
        <title>Genome- and Community-Level Interaction Insights into Carbon Utilization and Element Cycling Functions of Hydrothermarchaeota in Hydrothermal Sediment.</title>
        <authorList>
            <person name="Zhou Z."/>
            <person name="Liu Y."/>
            <person name="Xu W."/>
            <person name="Pan J."/>
            <person name="Luo Z.H."/>
            <person name="Li M."/>
        </authorList>
    </citation>
    <scope>NUCLEOTIDE SEQUENCE [LARGE SCALE GENOMIC DNA]</scope>
    <source>
        <strain evidence="9">SpSt-556</strain>
    </source>
</reference>
<dbReference type="Pfam" id="PF00596">
    <property type="entry name" value="Aldolase_II"/>
    <property type="match status" value="1"/>
</dbReference>
<dbReference type="InterPro" id="IPR018484">
    <property type="entry name" value="FGGY_N"/>
</dbReference>
<dbReference type="GO" id="GO:0016616">
    <property type="term" value="F:oxidoreductase activity, acting on the CH-OH group of donors, NAD or NADP as acceptor"/>
    <property type="evidence" value="ECO:0007669"/>
    <property type="project" value="InterPro"/>
</dbReference>
<dbReference type="Gene3D" id="3.40.225.10">
    <property type="entry name" value="Class II aldolase/adducin N-terminal domain"/>
    <property type="match status" value="1"/>
</dbReference>
<dbReference type="SUPFAM" id="SSF53639">
    <property type="entry name" value="AraD/HMP-PK domain-like"/>
    <property type="match status" value="1"/>
</dbReference>
<sequence>MSKEWFIGWDAGSSGGRCLLVNSRSGQMVSAYRAWSHPPSAEGGWAYDLDTRAVWQTLAELTREVLARAGVQPHQTGGIAAVSQRHTSVLIDEAGQVIFAAPNRDARAVEQSMTLADTRGQELYRRTGHYPSPVLMAARLLWVQEHQPALLERARYALTLSDWLTFRLCGTAAAEFSQAAESLLFDLHQRSWAADVIASLGLPESIFPPLVRAGSRLGGLSAEAAEFLGLPAGLPVAVGGADTQSALLGMGITRAGQTAVAAGSTAPVMVTTAQAAFHPEGRTWCGLHLLPEVYVVESNAGSAGTALEWAAGVLYPHSPQPVAALCAEAATAAPGAGGVFSTVGVQLFNAAALGLPVDSLAFSTFSLPGGSQGRAHLARGILEGLAASMRLNIQQAQEAAGTAGQAVRAGGGLTRSEAWLQMLAEICAQPVEISRTPQATALGAAICAASGAGEYPSLAEAAQALSGELRRFTPQPERVRFYAEWFSEWDAIRRQREEADQTAAGSIVQAMQQRAAPQVSLPRDFRPRILVTADLGEEAVRLLGELGEVTYASYRSEGRLLSGEDLVEALRGYSVFVTEVDVVDAPALAKLPDLRLIFACRGNPVNIDLQACSAAGVPVINTPGRNADAVADLTIAFMLMLARRLPEATAFLRQPGGEAGDMGRMGQAFFALQGRELWGKTVGVIGGGAIGQRVIRRLLPFEARVLLYDPYVSEEQAALYGALKVGLEEVLAQSDFITLHAAVTDESRAMLDAAAFERIKPGAYLINTARAALVDQDALLGALQSGRLAGAALDVFPVEPPGSDDPLLALPNVIATPHIGGNTCEVGIHQGQIIVDEMKRLLRGEVPRYALNPQTLTNFRWSGERASDTKVLEQLRHTSTAGVTDLEAARKAASDTARSLPAEKRGGLLSGLKRLLVKEQPPAEQSAPPQPQGEPSAGGGGTAVHFQRLLERFLAEIEADPQIRAFAQDKNVTFQYTLKDLDVTFFMRFAGGVVQTGLGEPPAAPDVRLKMTADTLDGIFTGRLNPTRAAMTGKISFSGDTAKAMTMQKINLNEPYQRARQAVGEPGDLSAIGGQPPAPAPPSAPGGMAAQPASAAGAAAAYAVPAVMRKVGDVRDEILEIMRELYERGWITATGGNISARVEGKADEVWITPSAIFKGDLRPEMMVRVDLNGNPLDETDYSASSERRVHCAIYRARPDVQAVVHTHAPYATLLALTGTPFQPLSTESAFIGEIPVVPFIMPGTNELGDAVARAIGKSGIAVLMQNHGLVVAGSSLRRAADMTEVIETTAHKLITCRLMGVQPAVLPEEVVKTLREMGSMLA</sequence>
<evidence type="ECO:0000259" key="8">
    <source>
        <dbReference type="SMART" id="SM01007"/>
    </source>
</evidence>
<evidence type="ECO:0000256" key="7">
    <source>
        <dbReference type="SAM" id="MobiDB-lite"/>
    </source>
</evidence>
<dbReference type="PANTHER" id="PTHR43095">
    <property type="entry name" value="SUGAR KINASE"/>
    <property type="match status" value="1"/>
</dbReference>
<dbReference type="FunFam" id="3.40.50.720:FF:000203">
    <property type="entry name" value="D-3-phosphoglycerate dehydrogenase (SerA)"/>
    <property type="match status" value="1"/>
</dbReference>
<evidence type="ECO:0000256" key="3">
    <source>
        <dbReference type="ARBA" id="ARBA00022679"/>
    </source>
</evidence>
<dbReference type="GO" id="GO:0005975">
    <property type="term" value="P:carbohydrate metabolic process"/>
    <property type="evidence" value="ECO:0007669"/>
    <property type="project" value="InterPro"/>
</dbReference>
<organism evidence="9">
    <name type="scientific">Bellilinea caldifistulae</name>
    <dbReference type="NCBI Taxonomy" id="360411"/>
    <lineage>
        <taxon>Bacteria</taxon>
        <taxon>Bacillati</taxon>
        <taxon>Chloroflexota</taxon>
        <taxon>Anaerolineae</taxon>
        <taxon>Anaerolineales</taxon>
        <taxon>Anaerolineaceae</taxon>
        <taxon>Bellilinea</taxon>
    </lineage>
</organism>
<dbReference type="InterPro" id="IPR003033">
    <property type="entry name" value="SCP2_sterol-bd_dom"/>
</dbReference>
<dbReference type="EMBL" id="DSXR01000117">
    <property type="protein sequence ID" value="HGS88237.1"/>
    <property type="molecule type" value="Genomic_DNA"/>
</dbReference>
<dbReference type="CDD" id="cd07798">
    <property type="entry name" value="ASKHA_NBD_FGGY_YoaC-like"/>
    <property type="match status" value="1"/>
</dbReference>
<dbReference type="SUPFAM" id="SSF55718">
    <property type="entry name" value="SCP-like"/>
    <property type="match status" value="1"/>
</dbReference>
<dbReference type="InterPro" id="IPR043129">
    <property type="entry name" value="ATPase_NBD"/>
</dbReference>
<dbReference type="Gene3D" id="3.40.50.720">
    <property type="entry name" value="NAD(P)-binding Rossmann-like Domain"/>
    <property type="match status" value="2"/>
</dbReference>
<keyword evidence="6" id="KW-0520">NAD</keyword>
<dbReference type="InterPro" id="IPR050406">
    <property type="entry name" value="FGGY_Carb_Kinase"/>
</dbReference>
<dbReference type="InterPro" id="IPR036291">
    <property type="entry name" value="NAD(P)-bd_dom_sf"/>
</dbReference>
<dbReference type="PROSITE" id="PS00065">
    <property type="entry name" value="D_2_HYDROXYACID_DH_1"/>
    <property type="match status" value="1"/>
</dbReference>